<dbReference type="SUPFAM" id="SSF49464">
    <property type="entry name" value="Carboxypeptidase regulatory domain-like"/>
    <property type="match status" value="1"/>
</dbReference>
<accession>A0A0G1DKN7</accession>
<dbReference type="InterPro" id="IPR008969">
    <property type="entry name" value="CarboxyPept-like_regulatory"/>
</dbReference>
<sequence>MRKIAVFSLSLFLIAVLFKTNGMTQTPRPSWWEFQSIDTMKYSRDTAREKNNDREFAKTIDEQIKAIGQTGATHVAIATPYDDEFLPFLTLWVNTARKYGLNIWFRGNWSGWEQWFGYGKINREEHLIKTAEFINKNAGLFRDGDVFTACPECENGGPGDPRFNNDANGHRLFLIKEYELTKGLFNKLNKKVKSNYLSMNGDVARLIMDEETTSKLDGLVVIDHYVSSPEILANDIKNIAVKSKAKIVLGEFGTPIPDIHGKMTDEEQSKWIKEALEKLSAIPEVIGLNYWVSYGGSTEIWRPDNSEKAAVSVLSSFFKPQVLNGKIVNELDWPVENAMVETRGRKETTDAQGMFSLPFIGENSQVEISHKDYEKIQLTVSEFKNNQSAVLIKTSESFVYKLLKKIKELID</sequence>
<reference evidence="2 3" key="1">
    <citation type="journal article" date="2015" name="Nature">
        <title>rRNA introns, odd ribosomes, and small enigmatic genomes across a large radiation of phyla.</title>
        <authorList>
            <person name="Brown C.T."/>
            <person name="Hug L.A."/>
            <person name="Thomas B.C."/>
            <person name="Sharon I."/>
            <person name="Castelle C.J."/>
            <person name="Singh A."/>
            <person name="Wilkins M.J."/>
            <person name="Williams K.H."/>
            <person name="Banfield J.F."/>
        </authorList>
    </citation>
    <scope>NUCLEOTIDE SEQUENCE [LARGE SCALE GENOMIC DNA]</scope>
</reference>
<protein>
    <recommendedName>
        <fullName evidence="4">Glycoside hydrolase family 5 domain-containing protein</fullName>
    </recommendedName>
</protein>
<proteinExistence type="predicted"/>
<evidence type="ECO:0000256" key="1">
    <source>
        <dbReference type="SAM" id="SignalP"/>
    </source>
</evidence>
<feature type="signal peptide" evidence="1">
    <location>
        <begin position="1"/>
        <end position="19"/>
    </location>
</feature>
<evidence type="ECO:0000313" key="3">
    <source>
        <dbReference type="Proteomes" id="UP000034894"/>
    </source>
</evidence>
<comment type="caution">
    <text evidence="2">The sequence shown here is derived from an EMBL/GenBank/DDBJ whole genome shotgun (WGS) entry which is preliminary data.</text>
</comment>
<dbReference type="InterPro" id="IPR017853">
    <property type="entry name" value="GH"/>
</dbReference>
<dbReference type="STRING" id="1618443.UV73_C0003G0059"/>
<keyword evidence="1" id="KW-0732">Signal</keyword>
<dbReference type="EMBL" id="LCFP01000003">
    <property type="protein sequence ID" value="KKS98117.1"/>
    <property type="molecule type" value="Genomic_DNA"/>
</dbReference>
<feature type="chain" id="PRO_5002536577" description="Glycoside hydrolase family 5 domain-containing protein" evidence="1">
    <location>
        <begin position="20"/>
        <end position="411"/>
    </location>
</feature>
<dbReference type="AlphaFoldDB" id="A0A0G1DKN7"/>
<gene>
    <name evidence="2" type="ORF">UV73_C0003G0059</name>
</gene>
<organism evidence="2 3">
    <name type="scientific">Candidatus Gottesmanbacteria bacterium GW2011_GWA2_43_14</name>
    <dbReference type="NCBI Taxonomy" id="1618443"/>
    <lineage>
        <taxon>Bacteria</taxon>
        <taxon>Candidatus Gottesmaniibacteriota</taxon>
    </lineage>
</organism>
<dbReference type="SUPFAM" id="SSF51445">
    <property type="entry name" value="(Trans)glycosidases"/>
    <property type="match status" value="1"/>
</dbReference>
<evidence type="ECO:0008006" key="4">
    <source>
        <dbReference type="Google" id="ProtNLM"/>
    </source>
</evidence>
<name>A0A0G1DKN7_9BACT</name>
<evidence type="ECO:0000313" key="2">
    <source>
        <dbReference type="EMBL" id="KKS98117.1"/>
    </source>
</evidence>
<dbReference type="Proteomes" id="UP000034894">
    <property type="component" value="Unassembled WGS sequence"/>
</dbReference>